<organism evidence="2 3">
    <name type="scientific">Trifolium subterraneum</name>
    <name type="common">Subterranean clover</name>
    <dbReference type="NCBI Taxonomy" id="3900"/>
    <lineage>
        <taxon>Eukaryota</taxon>
        <taxon>Viridiplantae</taxon>
        <taxon>Streptophyta</taxon>
        <taxon>Embryophyta</taxon>
        <taxon>Tracheophyta</taxon>
        <taxon>Spermatophyta</taxon>
        <taxon>Magnoliopsida</taxon>
        <taxon>eudicotyledons</taxon>
        <taxon>Gunneridae</taxon>
        <taxon>Pentapetalae</taxon>
        <taxon>rosids</taxon>
        <taxon>fabids</taxon>
        <taxon>Fabales</taxon>
        <taxon>Fabaceae</taxon>
        <taxon>Papilionoideae</taxon>
        <taxon>50 kb inversion clade</taxon>
        <taxon>NPAAA clade</taxon>
        <taxon>Hologalegina</taxon>
        <taxon>IRL clade</taxon>
        <taxon>Trifolieae</taxon>
        <taxon>Trifolium</taxon>
    </lineage>
</organism>
<dbReference type="OrthoDB" id="1932527at2759"/>
<evidence type="ECO:0008006" key="4">
    <source>
        <dbReference type="Google" id="ProtNLM"/>
    </source>
</evidence>
<gene>
    <name evidence="2" type="ORF">TSUD_22710</name>
</gene>
<dbReference type="PANTHER" id="PTHR33116:SF78">
    <property type="entry name" value="OS12G0587133 PROTEIN"/>
    <property type="match status" value="1"/>
</dbReference>
<name>A0A2Z6NPQ9_TRISU</name>
<evidence type="ECO:0000256" key="1">
    <source>
        <dbReference type="SAM" id="SignalP"/>
    </source>
</evidence>
<keyword evidence="1" id="KW-0732">Signal</keyword>
<dbReference type="Proteomes" id="UP000242715">
    <property type="component" value="Unassembled WGS sequence"/>
</dbReference>
<feature type="signal peptide" evidence="1">
    <location>
        <begin position="1"/>
        <end position="28"/>
    </location>
</feature>
<proteinExistence type="predicted"/>
<reference evidence="3" key="1">
    <citation type="journal article" date="2017" name="Front. Plant Sci.">
        <title>Climate Clever Clovers: New Paradigm to Reduce the Environmental Footprint of Ruminants by Breeding Low Methanogenic Forages Utilizing Haplotype Variation.</title>
        <authorList>
            <person name="Kaur P."/>
            <person name="Appels R."/>
            <person name="Bayer P.E."/>
            <person name="Keeble-Gagnere G."/>
            <person name="Wang J."/>
            <person name="Hirakawa H."/>
            <person name="Shirasawa K."/>
            <person name="Vercoe P."/>
            <person name="Stefanova K."/>
            <person name="Durmic Z."/>
            <person name="Nichols P."/>
            <person name="Revell C."/>
            <person name="Isobe S.N."/>
            <person name="Edwards D."/>
            <person name="Erskine W."/>
        </authorList>
    </citation>
    <scope>NUCLEOTIDE SEQUENCE [LARGE SCALE GENOMIC DNA]</scope>
    <source>
        <strain evidence="3">cv. Daliak</strain>
    </source>
</reference>
<protein>
    <recommendedName>
        <fullName evidence="4">Reverse transcriptase zinc-binding domain-containing protein</fullName>
    </recommendedName>
</protein>
<keyword evidence="3" id="KW-1185">Reference proteome</keyword>
<evidence type="ECO:0000313" key="2">
    <source>
        <dbReference type="EMBL" id="GAU37855.1"/>
    </source>
</evidence>
<sequence>MTHYCWMSRWANVRALRVVLGLFENVSGLKVNSHKSMLVGVNIGDSWLIEAASVLGCKVGKVPFMYLGLMVRGDPRRLSFWKPVVSSIRTRLARWKNHLLSFGSRLILLKSVPTSLPIYALSFFKALSGIISSLESLLSNFFWGGGEGHMKIAWISWNKVCLGQEHEGARCGIEYKLPVGGAWFEESIVRRVGNGVDTLFWSDPWLGGVPLNVRYRRLSDLATNQSISVANMCQLGWEEGGEGWQWHRQLWVWEAELLEECTGLLYDIVLQANNTDSWL</sequence>
<dbReference type="EMBL" id="DF973692">
    <property type="protein sequence ID" value="GAU37855.1"/>
    <property type="molecule type" value="Genomic_DNA"/>
</dbReference>
<dbReference type="AlphaFoldDB" id="A0A2Z6NPQ9"/>
<evidence type="ECO:0000313" key="3">
    <source>
        <dbReference type="Proteomes" id="UP000242715"/>
    </source>
</evidence>
<accession>A0A2Z6NPQ9</accession>
<feature type="chain" id="PRO_5016451283" description="Reverse transcriptase zinc-binding domain-containing protein" evidence="1">
    <location>
        <begin position="29"/>
        <end position="279"/>
    </location>
</feature>
<dbReference type="PANTHER" id="PTHR33116">
    <property type="entry name" value="REVERSE TRANSCRIPTASE ZINC-BINDING DOMAIN-CONTAINING PROTEIN-RELATED-RELATED"/>
    <property type="match status" value="1"/>
</dbReference>